<evidence type="ECO:0000313" key="3">
    <source>
        <dbReference type="Proteomes" id="UP000011511"/>
    </source>
</evidence>
<dbReference type="AlphaFoldDB" id="L9ZCC8"/>
<organism evidence="2 3">
    <name type="scientific">Natrinema altunense (strain JCM 12890 / CGMCC 1.3731 / AJ2)</name>
    <dbReference type="NCBI Taxonomy" id="1227494"/>
    <lineage>
        <taxon>Archaea</taxon>
        <taxon>Methanobacteriati</taxon>
        <taxon>Methanobacteriota</taxon>
        <taxon>Stenosarchaea group</taxon>
        <taxon>Halobacteria</taxon>
        <taxon>Halobacteriales</taxon>
        <taxon>Natrialbaceae</taxon>
        <taxon>Natrinema</taxon>
    </lineage>
</organism>
<keyword evidence="1" id="KW-0472">Membrane</keyword>
<dbReference type="Proteomes" id="UP000011511">
    <property type="component" value="Unassembled WGS sequence"/>
</dbReference>
<dbReference type="RefSeq" id="WP_007110805.1">
    <property type="nucleotide sequence ID" value="NZ_AOIK01000043.1"/>
</dbReference>
<gene>
    <name evidence="2" type="ORF">C485_17952</name>
</gene>
<keyword evidence="3" id="KW-1185">Reference proteome</keyword>
<reference evidence="2 3" key="1">
    <citation type="journal article" date="2014" name="PLoS Genet.">
        <title>Phylogenetically driven sequencing of extremely halophilic archaea reveals strategies for static and dynamic osmo-response.</title>
        <authorList>
            <person name="Becker E.A."/>
            <person name="Seitzer P.M."/>
            <person name="Tritt A."/>
            <person name="Larsen D."/>
            <person name="Krusor M."/>
            <person name="Yao A.I."/>
            <person name="Wu D."/>
            <person name="Madern D."/>
            <person name="Eisen J.A."/>
            <person name="Darling A.E."/>
            <person name="Facciotti M.T."/>
        </authorList>
    </citation>
    <scope>NUCLEOTIDE SEQUENCE [LARGE SCALE GENOMIC DNA]</scope>
    <source>
        <strain evidence="2 3">JCM 12890</strain>
    </source>
</reference>
<keyword evidence="1" id="KW-0812">Transmembrane</keyword>
<proteinExistence type="predicted"/>
<evidence type="ECO:0000256" key="1">
    <source>
        <dbReference type="SAM" id="Phobius"/>
    </source>
</evidence>
<evidence type="ECO:0000313" key="2">
    <source>
        <dbReference type="EMBL" id="ELY83661.1"/>
    </source>
</evidence>
<accession>L9ZCC8</accession>
<comment type="caution">
    <text evidence="2">The sequence shown here is derived from an EMBL/GenBank/DDBJ whole genome shotgun (WGS) entry which is preliminary data.</text>
</comment>
<dbReference type="EMBL" id="AOIK01000043">
    <property type="protein sequence ID" value="ELY83661.1"/>
    <property type="molecule type" value="Genomic_DNA"/>
</dbReference>
<sequence>MGLVGYLMSGQFWFSMFLSLLTAMVATMRVTGTTQGNLWMQLNLSNTRNKAVFAAIFTGVSAVMIPVLYVMGIGLAHL</sequence>
<protein>
    <submittedName>
        <fullName evidence="2">Uncharacterized protein</fullName>
    </submittedName>
</protein>
<name>L9ZCC8_NATA2</name>
<keyword evidence="1" id="KW-1133">Transmembrane helix</keyword>
<feature type="transmembrane region" description="Helical" evidence="1">
    <location>
        <begin position="12"/>
        <end position="30"/>
    </location>
</feature>
<feature type="transmembrane region" description="Helical" evidence="1">
    <location>
        <begin position="51"/>
        <end position="76"/>
    </location>
</feature>